<proteinExistence type="predicted"/>
<keyword evidence="2" id="KW-1185">Reference proteome</keyword>
<evidence type="ECO:0000313" key="2">
    <source>
        <dbReference type="Proteomes" id="UP000634136"/>
    </source>
</evidence>
<dbReference type="EMBL" id="JAAIUW010000005">
    <property type="protein sequence ID" value="KAF7832235.1"/>
    <property type="molecule type" value="Genomic_DNA"/>
</dbReference>
<reference evidence="1" key="1">
    <citation type="submission" date="2020-09" db="EMBL/GenBank/DDBJ databases">
        <title>Genome-Enabled Discovery of Anthraquinone Biosynthesis in Senna tora.</title>
        <authorList>
            <person name="Kang S.-H."/>
            <person name="Pandey R.P."/>
            <person name="Lee C.-M."/>
            <person name="Sim J.-S."/>
            <person name="Jeong J.-T."/>
            <person name="Choi B.-S."/>
            <person name="Jung M."/>
            <person name="Ginzburg D."/>
            <person name="Zhao K."/>
            <person name="Won S.Y."/>
            <person name="Oh T.-J."/>
            <person name="Yu Y."/>
            <person name="Kim N.-H."/>
            <person name="Lee O.R."/>
            <person name="Lee T.-H."/>
            <person name="Bashyal P."/>
            <person name="Kim T.-S."/>
            <person name="Lee W.-H."/>
            <person name="Kawkins C."/>
            <person name="Kim C.-K."/>
            <person name="Kim J.S."/>
            <person name="Ahn B.O."/>
            <person name="Rhee S.Y."/>
            <person name="Sohng J.K."/>
        </authorList>
    </citation>
    <scope>NUCLEOTIDE SEQUENCE</scope>
    <source>
        <tissue evidence="1">Leaf</tissue>
    </source>
</reference>
<dbReference type="AlphaFoldDB" id="A0A834WTQ4"/>
<accession>A0A834WTQ4</accession>
<gene>
    <name evidence="1" type="ORF">G2W53_014568</name>
</gene>
<name>A0A834WTQ4_9FABA</name>
<protein>
    <submittedName>
        <fullName evidence="1">Uncharacterized protein</fullName>
    </submittedName>
</protein>
<organism evidence="1 2">
    <name type="scientific">Senna tora</name>
    <dbReference type="NCBI Taxonomy" id="362788"/>
    <lineage>
        <taxon>Eukaryota</taxon>
        <taxon>Viridiplantae</taxon>
        <taxon>Streptophyta</taxon>
        <taxon>Embryophyta</taxon>
        <taxon>Tracheophyta</taxon>
        <taxon>Spermatophyta</taxon>
        <taxon>Magnoliopsida</taxon>
        <taxon>eudicotyledons</taxon>
        <taxon>Gunneridae</taxon>
        <taxon>Pentapetalae</taxon>
        <taxon>rosids</taxon>
        <taxon>fabids</taxon>
        <taxon>Fabales</taxon>
        <taxon>Fabaceae</taxon>
        <taxon>Caesalpinioideae</taxon>
        <taxon>Cassia clade</taxon>
        <taxon>Senna</taxon>
    </lineage>
</organism>
<evidence type="ECO:0000313" key="1">
    <source>
        <dbReference type="EMBL" id="KAF7832235.1"/>
    </source>
</evidence>
<comment type="caution">
    <text evidence="1">The sequence shown here is derived from an EMBL/GenBank/DDBJ whole genome shotgun (WGS) entry which is preliminary data.</text>
</comment>
<sequence>MEGVRSRVSTHFELKIEIESQMISREPMKYKFKRVVVQVSQTDCFKLYLRIRVDLMLDGTRDPMEGM</sequence>
<dbReference type="Proteomes" id="UP000634136">
    <property type="component" value="Unassembled WGS sequence"/>
</dbReference>